<comment type="caution">
    <text evidence="1">The sequence shown here is derived from an EMBL/GenBank/DDBJ whole genome shotgun (WGS) entry which is preliminary data.</text>
</comment>
<organism evidence="1 2">
    <name type="scientific">Flavobacterium cheonanense</name>
    <dbReference type="NCBI Taxonomy" id="706183"/>
    <lineage>
        <taxon>Bacteria</taxon>
        <taxon>Pseudomonadati</taxon>
        <taxon>Bacteroidota</taxon>
        <taxon>Flavobacteriia</taxon>
        <taxon>Flavobacteriales</taxon>
        <taxon>Flavobacteriaceae</taxon>
        <taxon>Flavobacterium</taxon>
    </lineage>
</organism>
<accession>A0ABP7VQR6</accession>
<name>A0ABP7VQR6_9FLAO</name>
<keyword evidence="2" id="KW-1185">Reference proteome</keyword>
<dbReference type="RefSeq" id="WP_344816330.1">
    <property type="nucleotide sequence ID" value="NZ_BAABCT010000004.1"/>
</dbReference>
<dbReference type="EMBL" id="BAABCT010000004">
    <property type="protein sequence ID" value="GAA4072519.1"/>
    <property type="molecule type" value="Genomic_DNA"/>
</dbReference>
<protein>
    <recommendedName>
        <fullName evidence="3">Lipoprotein</fullName>
    </recommendedName>
</protein>
<evidence type="ECO:0008006" key="3">
    <source>
        <dbReference type="Google" id="ProtNLM"/>
    </source>
</evidence>
<proteinExistence type="predicted"/>
<evidence type="ECO:0000313" key="1">
    <source>
        <dbReference type="EMBL" id="GAA4072519.1"/>
    </source>
</evidence>
<gene>
    <name evidence="1" type="ORF">GCM10022389_17400</name>
</gene>
<evidence type="ECO:0000313" key="2">
    <source>
        <dbReference type="Proteomes" id="UP001500367"/>
    </source>
</evidence>
<dbReference type="Proteomes" id="UP001500367">
    <property type="component" value="Unassembled WGS sequence"/>
</dbReference>
<reference evidence="2" key="1">
    <citation type="journal article" date="2019" name="Int. J. Syst. Evol. Microbiol.">
        <title>The Global Catalogue of Microorganisms (GCM) 10K type strain sequencing project: providing services to taxonomists for standard genome sequencing and annotation.</title>
        <authorList>
            <consortium name="The Broad Institute Genomics Platform"/>
            <consortium name="The Broad Institute Genome Sequencing Center for Infectious Disease"/>
            <person name="Wu L."/>
            <person name="Ma J."/>
        </authorList>
    </citation>
    <scope>NUCLEOTIDE SEQUENCE [LARGE SCALE GENOMIC DNA]</scope>
    <source>
        <strain evidence="2">JCM 17069</strain>
    </source>
</reference>
<sequence>MKVLSIKILFINCLFLFVLFLTNSCNTTFRKEINSSFEKTKRIDILAYIDRNQWDEEDNPNYLKLNYIKNCKLEINKKYLKNRMTLNEYQTIVLKERLSKCEIENWGAKCYNPRHALLFYDKNDKIYGYIEMCFDCNGSKSSENFKAFSGCALGLKETLKEFGITYFNEDK</sequence>